<dbReference type="PROSITE" id="PS00197">
    <property type="entry name" value="2FE2S_FER_1"/>
    <property type="match status" value="1"/>
</dbReference>
<name>A0A0P0CYA0_9BACT</name>
<proteinExistence type="predicted"/>
<keyword evidence="5" id="KW-0411">Iron-sulfur</keyword>
<dbReference type="PROSITE" id="PS51318">
    <property type="entry name" value="TAT"/>
    <property type="match status" value="1"/>
</dbReference>
<dbReference type="SUPFAM" id="SSF54292">
    <property type="entry name" value="2Fe-2S ferredoxin-like"/>
    <property type="match status" value="1"/>
</dbReference>
<dbReference type="PATRIC" id="fig|512763.3.peg.2489"/>
<evidence type="ECO:0000256" key="5">
    <source>
        <dbReference type="ARBA" id="ARBA00023014"/>
    </source>
</evidence>
<dbReference type="KEGG" id="rti:DC20_11325"/>
<evidence type="ECO:0000256" key="3">
    <source>
        <dbReference type="ARBA" id="ARBA00023002"/>
    </source>
</evidence>
<dbReference type="Gene3D" id="1.10.150.120">
    <property type="entry name" value="[2Fe-2S]-binding domain"/>
    <property type="match status" value="1"/>
</dbReference>
<organism evidence="8 9">
    <name type="scientific">Rufibacter tibetensis</name>
    <dbReference type="NCBI Taxonomy" id="512763"/>
    <lineage>
        <taxon>Bacteria</taxon>
        <taxon>Pseudomonadati</taxon>
        <taxon>Bacteroidota</taxon>
        <taxon>Cytophagia</taxon>
        <taxon>Cytophagales</taxon>
        <taxon>Hymenobacteraceae</taxon>
        <taxon>Rufibacter</taxon>
    </lineage>
</organism>
<dbReference type="GO" id="GO:0051537">
    <property type="term" value="F:2 iron, 2 sulfur cluster binding"/>
    <property type="evidence" value="ECO:0007669"/>
    <property type="project" value="UniProtKB-KW"/>
</dbReference>
<dbReference type="Pfam" id="PF00111">
    <property type="entry name" value="Fer2"/>
    <property type="match status" value="1"/>
</dbReference>
<evidence type="ECO:0000256" key="6">
    <source>
        <dbReference type="SAM" id="MobiDB-lite"/>
    </source>
</evidence>
<dbReference type="Gene3D" id="3.10.20.30">
    <property type="match status" value="1"/>
</dbReference>
<keyword evidence="4" id="KW-0408">Iron</keyword>
<dbReference type="InterPro" id="IPR002888">
    <property type="entry name" value="2Fe-2S-bd"/>
</dbReference>
<dbReference type="InterPro" id="IPR006311">
    <property type="entry name" value="TAT_signal"/>
</dbReference>
<evidence type="ECO:0000256" key="1">
    <source>
        <dbReference type="ARBA" id="ARBA00022714"/>
    </source>
</evidence>
<dbReference type="InterPro" id="IPR036010">
    <property type="entry name" value="2Fe-2S_ferredoxin-like_sf"/>
</dbReference>
<keyword evidence="3" id="KW-0560">Oxidoreductase</keyword>
<dbReference type="CDD" id="cd00207">
    <property type="entry name" value="fer2"/>
    <property type="match status" value="1"/>
</dbReference>
<keyword evidence="2" id="KW-0479">Metal-binding</keyword>
<dbReference type="InterPro" id="IPR036884">
    <property type="entry name" value="2Fe-2S-bd_dom_sf"/>
</dbReference>
<dbReference type="InterPro" id="IPR001041">
    <property type="entry name" value="2Fe-2S_ferredoxin-type"/>
</dbReference>
<evidence type="ECO:0000313" key="9">
    <source>
        <dbReference type="Proteomes" id="UP000061382"/>
    </source>
</evidence>
<dbReference type="RefSeq" id="WP_062543931.1">
    <property type="nucleotide sequence ID" value="NZ_CP012643.1"/>
</dbReference>
<evidence type="ECO:0000256" key="4">
    <source>
        <dbReference type="ARBA" id="ARBA00023004"/>
    </source>
</evidence>
<dbReference type="GO" id="GO:0016903">
    <property type="term" value="F:oxidoreductase activity, acting on the aldehyde or oxo group of donors"/>
    <property type="evidence" value="ECO:0007669"/>
    <property type="project" value="TreeGrafter"/>
</dbReference>
<evidence type="ECO:0000259" key="7">
    <source>
        <dbReference type="PROSITE" id="PS51085"/>
    </source>
</evidence>
<protein>
    <submittedName>
        <fullName evidence="8">2Fe-2S ferredoxin</fullName>
    </submittedName>
</protein>
<dbReference type="OrthoDB" id="9796880at2"/>
<dbReference type="Proteomes" id="UP000061382">
    <property type="component" value="Chromosome"/>
</dbReference>
<dbReference type="PROSITE" id="PS51085">
    <property type="entry name" value="2FE2S_FER_2"/>
    <property type="match status" value="1"/>
</dbReference>
<feature type="region of interest" description="Disordered" evidence="6">
    <location>
        <begin position="1"/>
        <end position="23"/>
    </location>
</feature>
<dbReference type="FunFam" id="3.10.20.30:FF:000020">
    <property type="entry name" value="Xanthine dehydrogenase iron-sulfur subunit"/>
    <property type="match status" value="1"/>
</dbReference>
<dbReference type="InterPro" id="IPR012675">
    <property type="entry name" value="Beta-grasp_dom_sf"/>
</dbReference>
<dbReference type="AlphaFoldDB" id="A0A0P0CYA0"/>
<gene>
    <name evidence="8" type="ORF">DC20_11325</name>
</gene>
<dbReference type="PANTHER" id="PTHR45331">
    <property type="entry name" value="OXIDOREDUCTASE, IRON-SULPHUR BINDING SUBUNIT-RELATED-RELATED"/>
    <property type="match status" value="1"/>
</dbReference>
<dbReference type="PANTHER" id="PTHR45331:SF2">
    <property type="entry name" value="OXIDOREDUCTASE WITH IRON-SULFUR SUBUNIT"/>
    <property type="match status" value="1"/>
</dbReference>
<keyword evidence="9" id="KW-1185">Reference proteome</keyword>
<dbReference type="InterPro" id="IPR006058">
    <property type="entry name" value="2Fe2S_fd_BS"/>
</dbReference>
<dbReference type="FunFam" id="1.10.150.120:FF:000003">
    <property type="entry name" value="Carbon monoxide dehydrogenase, small subunit"/>
    <property type="match status" value="1"/>
</dbReference>
<sequence length="218" mass="23634">MPQDKLPDQHLPEGEGGQAQHSDARRTFLKQSSLLTALALAPTAAIKAAELKFEEKVAAVFEQVKVTLNINGKKQKLSVEPRTTLLDLLREQLHLTGTKKGCDYGQCGACTVHVEGQRVLSCLTLAPMVDGKEITTIEGLADGDKLHPMQEAFIKHDGFQCGYCTPGQIMSAVACIKEGHADSDDEIREYMSGNICRCGAYPNIVNAIKEVKNGGQKV</sequence>
<dbReference type="GO" id="GO:0046872">
    <property type="term" value="F:metal ion binding"/>
    <property type="evidence" value="ECO:0007669"/>
    <property type="project" value="UniProtKB-KW"/>
</dbReference>
<keyword evidence="1" id="KW-0001">2Fe-2S</keyword>
<evidence type="ECO:0000256" key="2">
    <source>
        <dbReference type="ARBA" id="ARBA00022723"/>
    </source>
</evidence>
<dbReference type="Pfam" id="PF01799">
    <property type="entry name" value="Fer2_2"/>
    <property type="match status" value="1"/>
</dbReference>
<dbReference type="EMBL" id="CP012643">
    <property type="protein sequence ID" value="ALI99451.1"/>
    <property type="molecule type" value="Genomic_DNA"/>
</dbReference>
<dbReference type="SUPFAM" id="SSF47741">
    <property type="entry name" value="CO dehydrogenase ISP C-domain like"/>
    <property type="match status" value="1"/>
</dbReference>
<reference evidence="8 9" key="1">
    <citation type="submission" date="2015-08" db="EMBL/GenBank/DDBJ databases">
        <title>Complete genome sequence of Rufibacter tibetensis strain 1351t, a radiation-resistant bacterium from tibet plateau.</title>
        <authorList>
            <person name="Dai J."/>
        </authorList>
    </citation>
    <scope>NUCLEOTIDE SEQUENCE [LARGE SCALE GENOMIC DNA]</scope>
    <source>
        <strain evidence="8 9">1351</strain>
    </source>
</reference>
<dbReference type="STRING" id="512763.DC20_11325"/>
<accession>A0A0P0CYA0</accession>
<evidence type="ECO:0000313" key="8">
    <source>
        <dbReference type="EMBL" id="ALI99451.1"/>
    </source>
</evidence>
<feature type="compositionally biased region" description="Basic and acidic residues" evidence="6">
    <location>
        <begin position="1"/>
        <end position="13"/>
    </location>
</feature>
<feature type="domain" description="2Fe-2S ferredoxin-type" evidence="7">
    <location>
        <begin position="64"/>
        <end position="140"/>
    </location>
</feature>
<dbReference type="InterPro" id="IPR052914">
    <property type="entry name" value="Aldehyde_Oxdr_Iron-Sulfur"/>
</dbReference>